<dbReference type="EMBL" id="AP009384">
    <property type="protein sequence ID" value="BAF89036.1"/>
    <property type="molecule type" value="Genomic_DNA"/>
</dbReference>
<dbReference type="InterPro" id="IPR036388">
    <property type="entry name" value="WH-like_DNA-bd_sf"/>
</dbReference>
<evidence type="ECO:0000313" key="6">
    <source>
        <dbReference type="EMBL" id="BAF89036.1"/>
    </source>
</evidence>
<reference evidence="6 7" key="6">
    <citation type="journal article" date="2011" name="Appl. Environ. Microbiol.">
        <title>Involvement of the azorhizobial chromosome partition gene (parA) in the onset of bacteroid differentiation during Sesbania rostrata stem nodule development.</title>
        <authorList>
            <person name="Liu CT."/>
            <person name="Lee KB."/>
            <person name="Wang YS."/>
            <person name="Peng MH."/>
            <person name="Lee KT."/>
            <person name="Suzuki S."/>
            <person name="Suzuki T."/>
            <person name="Oyaizu H."/>
        </authorList>
    </citation>
    <scope>NUCLEOTIDE SEQUENCE [LARGE SCALE GENOMIC DNA]</scope>
    <source>
        <strain evidence="7">ATCC 43989 / DSM 5975 / JCM 20966 / LMG 6465 / NBRC 14845 / NCIMB 13405 / ORS 571</strain>
    </source>
</reference>
<evidence type="ECO:0000256" key="2">
    <source>
        <dbReference type="ARBA" id="ARBA00023125"/>
    </source>
</evidence>
<dbReference type="Pfam" id="PF09339">
    <property type="entry name" value="HTH_IclR"/>
    <property type="match status" value="1"/>
</dbReference>
<dbReference type="eggNOG" id="COG1414">
    <property type="taxonomic scope" value="Bacteria"/>
</dbReference>
<reference evidence="6 7" key="4">
    <citation type="journal article" date="2009" name="Appl. Environ. Microbiol.">
        <title>Comparative genome-wide transcriptional profiling of Azorhizobium caulinodans ORS571 grown under free-living and symbiotic conditions.</title>
        <authorList>
            <person name="Tsukada S."/>
            <person name="Aono T."/>
            <person name="Akiba N."/>
            <person name="Lee KB."/>
            <person name="Liu CT."/>
            <person name="Toyazaki H."/>
            <person name="Oyaizu H."/>
        </authorList>
    </citation>
    <scope>NUCLEOTIDE SEQUENCE [LARGE SCALE GENOMIC DNA]</scope>
    <source>
        <strain evidence="7">ATCC 43989 / DSM 5975 / JCM 20966 / LMG 6465 / NBRC 14845 / NCIMB 13405 / ORS 571</strain>
    </source>
</reference>
<dbReference type="PROSITE" id="PS51077">
    <property type="entry name" value="HTH_ICLR"/>
    <property type="match status" value="1"/>
</dbReference>
<evidence type="ECO:0000256" key="1">
    <source>
        <dbReference type="ARBA" id="ARBA00023015"/>
    </source>
</evidence>
<dbReference type="SMART" id="SM00346">
    <property type="entry name" value="HTH_ICLR"/>
    <property type="match status" value="1"/>
</dbReference>
<proteinExistence type="predicted"/>
<dbReference type="KEGG" id="azc:AZC_3038"/>
<sequence>MCTFPVQFHSVKFYASLNDMSFIWRNMADSTSATGRIFALLRALSRGERQGMRLKDLAAAVDLPRPTTHRLLHGLMAEGMVEHDPRTKHYRLGLELFVLAAKAGSPLNLRDIGRPALLRLTAALGETVFLMVRNGFDAVCVDRSAGPLPIRTFTGDVGGTVMLGVGQAAMAILAFLPDREQDEVIRYNLPRMRALSAFDEGFLRAEIARVRDLGYADGAAGLIPGMAGLGVPILGRDGDAVAALSVGSTTDRMTPERNKVIADLLKREAAEIGARLNPFDPALRRPGAAIMG</sequence>
<reference evidence="6 7" key="5">
    <citation type="journal article" date="2010" name="Appl. Environ. Microbiol.">
        <title>phrR-like gene praR of Azorhizobium caulinodans ORS571 is essential for symbiosis with Sesbania rostrata and is involved in expression of reb genes.</title>
        <authorList>
            <person name="Akiba N."/>
            <person name="Aono T."/>
            <person name="Toyazaki H."/>
            <person name="Sato S."/>
            <person name="Oyaizu H."/>
        </authorList>
    </citation>
    <scope>NUCLEOTIDE SEQUENCE [LARGE SCALE GENOMIC DNA]</scope>
    <source>
        <strain evidence="7">ATCC 43989 / DSM 5975 / JCM 20966 / LMG 6465 / NBRC 14845 / NCIMB 13405 / ORS 571</strain>
    </source>
</reference>
<dbReference type="InterPro" id="IPR014757">
    <property type="entry name" value="Tscrpt_reg_IclR_C"/>
</dbReference>
<dbReference type="SUPFAM" id="SSF55781">
    <property type="entry name" value="GAF domain-like"/>
    <property type="match status" value="1"/>
</dbReference>
<name>A8IE54_AZOC5</name>
<dbReference type="STRING" id="438753.AZC_3038"/>
<dbReference type="Gene3D" id="1.10.10.10">
    <property type="entry name" value="Winged helix-like DNA-binding domain superfamily/Winged helix DNA-binding domain"/>
    <property type="match status" value="1"/>
</dbReference>
<organism evidence="6 7">
    <name type="scientific">Azorhizobium caulinodans (strain ATCC 43989 / DSM 5975 / JCM 20966 / LMG 6465 / NBRC 14845 / NCIMB 13405 / ORS 571)</name>
    <dbReference type="NCBI Taxonomy" id="438753"/>
    <lineage>
        <taxon>Bacteria</taxon>
        <taxon>Pseudomonadati</taxon>
        <taxon>Pseudomonadota</taxon>
        <taxon>Alphaproteobacteria</taxon>
        <taxon>Hyphomicrobiales</taxon>
        <taxon>Xanthobacteraceae</taxon>
        <taxon>Azorhizobium</taxon>
    </lineage>
</organism>
<dbReference type="PANTHER" id="PTHR30136:SF39">
    <property type="entry name" value="TRANSCRIPTIONAL REGULATORY PROTEIN"/>
    <property type="match status" value="1"/>
</dbReference>
<accession>A8IE54</accession>
<feature type="domain" description="HTH iclR-type" evidence="4">
    <location>
        <begin position="31"/>
        <end position="94"/>
    </location>
</feature>
<evidence type="ECO:0000313" key="7">
    <source>
        <dbReference type="Proteomes" id="UP000000270"/>
    </source>
</evidence>
<evidence type="ECO:0000256" key="3">
    <source>
        <dbReference type="ARBA" id="ARBA00023163"/>
    </source>
</evidence>
<evidence type="ECO:0000259" key="4">
    <source>
        <dbReference type="PROSITE" id="PS51077"/>
    </source>
</evidence>
<evidence type="ECO:0000259" key="5">
    <source>
        <dbReference type="PROSITE" id="PS51078"/>
    </source>
</evidence>
<dbReference type="PANTHER" id="PTHR30136">
    <property type="entry name" value="HELIX-TURN-HELIX TRANSCRIPTIONAL REGULATOR, ICLR FAMILY"/>
    <property type="match status" value="1"/>
</dbReference>
<dbReference type="Gene3D" id="3.30.450.40">
    <property type="match status" value="1"/>
</dbReference>
<dbReference type="InterPro" id="IPR005471">
    <property type="entry name" value="Tscrpt_reg_IclR_N"/>
</dbReference>
<keyword evidence="7" id="KW-1185">Reference proteome</keyword>
<reference evidence="6 7" key="1">
    <citation type="journal article" date="2007" name="Appl. Environ. Microbiol.">
        <title>Rhizobial factors required for stem nodule maturation and maintenance in Sesbania rostrata-Azorhizobium caulinodans ORS571 symbiosis.</title>
        <authorList>
            <person name="Suzuki S."/>
            <person name="Aono T."/>
            <person name="Lee KB."/>
            <person name="Suzuki T."/>
            <person name="Liu CT."/>
            <person name="Miwa H."/>
            <person name="Wakao S."/>
            <person name="Iki T."/>
            <person name="Oyaizu H."/>
        </authorList>
    </citation>
    <scope>NUCLEOTIDE SEQUENCE [LARGE SCALE GENOMIC DNA]</scope>
    <source>
        <strain evidence="7">ATCC 43989 / DSM 5975 / JCM 20966 / LMG 6465 / NBRC 14845 / NCIMB 13405 / ORS 571</strain>
    </source>
</reference>
<keyword evidence="1" id="KW-0805">Transcription regulation</keyword>
<dbReference type="PROSITE" id="PS51078">
    <property type="entry name" value="ICLR_ED"/>
    <property type="match status" value="1"/>
</dbReference>
<dbReference type="GO" id="GO:0003677">
    <property type="term" value="F:DNA binding"/>
    <property type="evidence" value="ECO:0007669"/>
    <property type="project" value="UniProtKB-KW"/>
</dbReference>
<dbReference type="AlphaFoldDB" id="A8IE54"/>
<dbReference type="InterPro" id="IPR050707">
    <property type="entry name" value="HTH_MetabolicPath_Reg"/>
</dbReference>
<feature type="domain" description="IclR-ED" evidence="5">
    <location>
        <begin position="95"/>
        <end position="278"/>
    </location>
</feature>
<dbReference type="Pfam" id="PF01614">
    <property type="entry name" value="IclR_C"/>
    <property type="match status" value="1"/>
</dbReference>
<gene>
    <name evidence="6" type="primary">iclR</name>
    <name evidence="6" type="ordered locus">AZC_3038</name>
</gene>
<protein>
    <submittedName>
        <fullName evidence="6">Transcriptional regulator</fullName>
    </submittedName>
</protein>
<dbReference type="InterPro" id="IPR029016">
    <property type="entry name" value="GAF-like_dom_sf"/>
</dbReference>
<keyword evidence="2" id="KW-0238">DNA-binding</keyword>
<keyword evidence="3" id="KW-0804">Transcription</keyword>
<dbReference type="GO" id="GO:0045892">
    <property type="term" value="P:negative regulation of DNA-templated transcription"/>
    <property type="evidence" value="ECO:0007669"/>
    <property type="project" value="TreeGrafter"/>
</dbReference>
<dbReference type="HOGENOM" id="CLU_062618_4_0_5"/>
<dbReference type="SUPFAM" id="SSF46785">
    <property type="entry name" value="Winged helix' DNA-binding domain"/>
    <property type="match status" value="1"/>
</dbReference>
<dbReference type="InterPro" id="IPR036390">
    <property type="entry name" value="WH_DNA-bd_sf"/>
</dbReference>
<reference evidence="7" key="2">
    <citation type="submission" date="2007-04" db="EMBL/GenBank/DDBJ databases">
        <title>Complete genome sequence of the nitrogen-fixing bacterium Azorhizobium caulinodans ORS571.</title>
        <authorList>
            <person name="Lee K.B."/>
            <person name="Backer P.D."/>
            <person name="Aono T."/>
            <person name="Liu C.T."/>
            <person name="Suzuki S."/>
            <person name="Suzuki T."/>
            <person name="Kaneko T."/>
            <person name="Yamada M."/>
            <person name="Tabata S."/>
            <person name="Kupfer D.M."/>
            <person name="Najar F.Z."/>
            <person name="Wiley G.B."/>
            <person name="Roe B."/>
            <person name="Binnewies T."/>
            <person name="Ussery D."/>
            <person name="Vereecke D."/>
            <person name="Gevers D."/>
            <person name="Holsters M."/>
            <person name="Oyaizu H."/>
        </authorList>
    </citation>
    <scope>NUCLEOTIDE SEQUENCE [LARGE SCALE GENOMIC DNA]</scope>
    <source>
        <strain evidence="7">ATCC 43989 / DSM 5975 / JCM 20966 / LMG 6465 / NBRC 14845 / NCIMB 13405 / ORS 571</strain>
    </source>
</reference>
<dbReference type="Proteomes" id="UP000000270">
    <property type="component" value="Chromosome"/>
</dbReference>
<reference evidence="6 7" key="3">
    <citation type="journal article" date="2008" name="BMC Genomics">
        <title>The genome of the versatile nitrogen fixer Azorhizobium caulinodans ORS571.</title>
        <authorList>
            <person name="Lee KB."/>
            <person name="Backer P.D."/>
            <person name="Aono T."/>
            <person name="Liu CT."/>
            <person name="Suzuki S."/>
            <person name="Suzuki T."/>
            <person name="Kaneko T."/>
            <person name="Yamada M."/>
            <person name="Tabata S."/>
            <person name="Kupfer D.M."/>
            <person name="Najar F.Z."/>
            <person name="Wiley G.B."/>
            <person name="Roe B."/>
            <person name="Binnewies T.T."/>
            <person name="Ussery D.W."/>
            <person name="D'Haeze W."/>
            <person name="Herder J.D."/>
            <person name="Gevers D."/>
            <person name="Vereecke D."/>
            <person name="Holsters M."/>
            <person name="Oyaizu H."/>
        </authorList>
    </citation>
    <scope>NUCLEOTIDE SEQUENCE [LARGE SCALE GENOMIC DNA]</scope>
    <source>
        <strain evidence="7">ATCC 43989 / DSM 5975 / JCM 20966 / LMG 6465 / NBRC 14845 / NCIMB 13405 / ORS 571</strain>
    </source>
</reference>
<dbReference type="GO" id="GO:0003700">
    <property type="term" value="F:DNA-binding transcription factor activity"/>
    <property type="evidence" value="ECO:0007669"/>
    <property type="project" value="TreeGrafter"/>
</dbReference>